<proteinExistence type="predicted"/>
<evidence type="ECO:0000313" key="5">
    <source>
        <dbReference type="Proteomes" id="UP000826195"/>
    </source>
</evidence>
<keyword evidence="5" id="KW-1185">Reference proteome</keyword>
<dbReference type="PANTHER" id="PTHR24171">
    <property type="entry name" value="ANKYRIN REPEAT DOMAIN-CONTAINING PROTEIN 39-RELATED"/>
    <property type="match status" value="1"/>
</dbReference>
<keyword evidence="1" id="KW-0677">Repeat</keyword>
<reference evidence="4 5" key="1">
    <citation type="journal article" date="2021" name="J. Hered.">
        <title>A chromosome-level genome assembly of the parasitoid wasp, Cotesia glomerata (Hymenoptera: Braconidae).</title>
        <authorList>
            <person name="Pinto B.J."/>
            <person name="Weis J.J."/>
            <person name="Gamble T."/>
            <person name="Ode P.J."/>
            <person name="Paul R."/>
            <person name="Zaspel J.M."/>
        </authorList>
    </citation>
    <scope>NUCLEOTIDE SEQUENCE [LARGE SCALE GENOMIC DNA]</scope>
    <source>
        <strain evidence="4">CgM1</strain>
    </source>
</reference>
<name>A0AAV7I8H2_COTGL</name>
<keyword evidence="2 3" id="KW-0040">ANK repeat</keyword>
<dbReference type="PANTHER" id="PTHR24171:SF9">
    <property type="entry name" value="ANKYRIN REPEAT DOMAIN-CONTAINING PROTEIN 39"/>
    <property type="match status" value="1"/>
</dbReference>
<evidence type="ECO:0000256" key="1">
    <source>
        <dbReference type="ARBA" id="ARBA00022737"/>
    </source>
</evidence>
<organism evidence="4 5">
    <name type="scientific">Cotesia glomerata</name>
    <name type="common">Lepidopteran parasitic wasp</name>
    <name type="synonym">Apanteles glomeratus</name>
    <dbReference type="NCBI Taxonomy" id="32391"/>
    <lineage>
        <taxon>Eukaryota</taxon>
        <taxon>Metazoa</taxon>
        <taxon>Ecdysozoa</taxon>
        <taxon>Arthropoda</taxon>
        <taxon>Hexapoda</taxon>
        <taxon>Insecta</taxon>
        <taxon>Pterygota</taxon>
        <taxon>Neoptera</taxon>
        <taxon>Endopterygota</taxon>
        <taxon>Hymenoptera</taxon>
        <taxon>Apocrita</taxon>
        <taxon>Ichneumonoidea</taxon>
        <taxon>Braconidae</taxon>
        <taxon>Microgastrinae</taxon>
        <taxon>Cotesia</taxon>
    </lineage>
</organism>
<dbReference type="SUPFAM" id="SSF48403">
    <property type="entry name" value="Ankyrin repeat"/>
    <property type="match status" value="1"/>
</dbReference>
<protein>
    <recommendedName>
        <fullName evidence="6">Ankyrin</fullName>
    </recommendedName>
</protein>
<dbReference type="InterPro" id="IPR002110">
    <property type="entry name" value="Ankyrin_rpt"/>
</dbReference>
<dbReference type="Gene3D" id="1.25.40.20">
    <property type="entry name" value="Ankyrin repeat-containing domain"/>
    <property type="match status" value="1"/>
</dbReference>
<evidence type="ECO:0000313" key="4">
    <source>
        <dbReference type="EMBL" id="KAH0548104.1"/>
    </source>
</evidence>
<sequence length="175" mass="20008">GKPLAKWRKDIGGSELIQIRSQNRWKQIKKNSTVPLCRASLGREMMRRKAWLRIHRGARLDADNDDSGNRPIHELIIDRDFGSRRVRVTSRRMLYHIIRQGVDLSAKNRKGQAAIHLAAKQGIWDLFNVLMEEGSTINLEDDNGRTALFYAVEGRQKGKVDKLLRMGAGVNHTDN</sequence>
<gene>
    <name evidence="4" type="ORF">KQX54_000235</name>
</gene>
<dbReference type="InterPro" id="IPR036770">
    <property type="entry name" value="Ankyrin_rpt-contain_sf"/>
</dbReference>
<feature type="repeat" description="ANK" evidence="3">
    <location>
        <begin position="110"/>
        <end position="142"/>
    </location>
</feature>
<dbReference type="Pfam" id="PF12796">
    <property type="entry name" value="Ank_2"/>
    <property type="match status" value="1"/>
</dbReference>
<dbReference type="AlphaFoldDB" id="A0AAV7I8H2"/>
<comment type="caution">
    <text evidence="4">The sequence shown here is derived from an EMBL/GenBank/DDBJ whole genome shotgun (WGS) entry which is preliminary data.</text>
</comment>
<evidence type="ECO:0000256" key="3">
    <source>
        <dbReference type="PROSITE-ProRule" id="PRU00023"/>
    </source>
</evidence>
<accession>A0AAV7I8H2</accession>
<dbReference type="EMBL" id="JAHXZJ010002116">
    <property type="protein sequence ID" value="KAH0548104.1"/>
    <property type="molecule type" value="Genomic_DNA"/>
</dbReference>
<feature type="non-terminal residue" evidence="4">
    <location>
        <position position="1"/>
    </location>
</feature>
<dbReference type="SMART" id="SM00248">
    <property type="entry name" value="ANK"/>
    <property type="match status" value="2"/>
</dbReference>
<dbReference type="PROSITE" id="PS50297">
    <property type="entry name" value="ANK_REP_REGION"/>
    <property type="match status" value="2"/>
</dbReference>
<dbReference type="Proteomes" id="UP000826195">
    <property type="component" value="Unassembled WGS sequence"/>
</dbReference>
<evidence type="ECO:0008006" key="6">
    <source>
        <dbReference type="Google" id="ProtNLM"/>
    </source>
</evidence>
<evidence type="ECO:0000256" key="2">
    <source>
        <dbReference type="ARBA" id="ARBA00023043"/>
    </source>
</evidence>
<feature type="repeat" description="ANK" evidence="3">
    <location>
        <begin position="143"/>
        <end position="175"/>
    </location>
</feature>
<dbReference type="PROSITE" id="PS50088">
    <property type="entry name" value="ANK_REPEAT"/>
    <property type="match status" value="2"/>
</dbReference>